<proteinExistence type="predicted"/>
<dbReference type="SUPFAM" id="SSF56854">
    <property type="entry name" value="Bcl-2 inhibitors of programmed cell death"/>
    <property type="match status" value="1"/>
</dbReference>
<dbReference type="InterPro" id="IPR036834">
    <property type="entry name" value="Bcl-2-like_sf"/>
</dbReference>
<keyword evidence="2" id="KW-1185">Reference proteome</keyword>
<dbReference type="GO" id="GO:0042981">
    <property type="term" value="P:regulation of apoptotic process"/>
    <property type="evidence" value="ECO:0007669"/>
    <property type="project" value="InterPro"/>
</dbReference>
<sequence length="177" mass="20461">MVTQYQNDWEDPRLSVSGFVTDYIIWRLAIDEIEWLGVPTMITDTGVEHDGMRKICEMTEVQSAGEWCNIAFSLFFPNLHPSEMEYSYLIFAISFAGAKSVEQAKKGKWIEVEWIRSYTSHYIYAGIRASWETTNQSWAGFMRYCRLAVCRLAFHATSERENISEEAAHANRHAQLA</sequence>
<evidence type="ECO:0000313" key="2">
    <source>
        <dbReference type="Proteomes" id="UP000005239"/>
    </source>
</evidence>
<dbReference type="AlphaFoldDB" id="A0A2A6BQM7"/>
<accession>A0A2A6BQM7</accession>
<gene>
    <name evidence="1" type="primary">WBGene00275098</name>
</gene>
<evidence type="ECO:0000313" key="1">
    <source>
        <dbReference type="EnsemblMetazoa" id="PPA36729.1"/>
    </source>
</evidence>
<dbReference type="EnsemblMetazoa" id="PPA36729.1">
    <property type="protein sequence ID" value="PPA36729.1"/>
    <property type="gene ID" value="WBGene00275098"/>
</dbReference>
<dbReference type="Gene3D" id="1.10.437.10">
    <property type="entry name" value="Blc2-like"/>
    <property type="match status" value="1"/>
</dbReference>
<name>A0A2A6BQM7_PRIPA</name>
<protein>
    <submittedName>
        <fullName evidence="1">Uncharacterized protein</fullName>
    </submittedName>
</protein>
<dbReference type="Proteomes" id="UP000005239">
    <property type="component" value="Unassembled WGS sequence"/>
</dbReference>
<organism evidence="1 2">
    <name type="scientific">Pristionchus pacificus</name>
    <name type="common">Parasitic nematode worm</name>
    <dbReference type="NCBI Taxonomy" id="54126"/>
    <lineage>
        <taxon>Eukaryota</taxon>
        <taxon>Metazoa</taxon>
        <taxon>Ecdysozoa</taxon>
        <taxon>Nematoda</taxon>
        <taxon>Chromadorea</taxon>
        <taxon>Rhabditida</taxon>
        <taxon>Rhabditina</taxon>
        <taxon>Diplogasteromorpha</taxon>
        <taxon>Diplogasteroidea</taxon>
        <taxon>Neodiplogasteridae</taxon>
        <taxon>Pristionchus</taxon>
    </lineage>
</organism>
<reference evidence="1" key="2">
    <citation type="submission" date="2022-06" db="UniProtKB">
        <authorList>
            <consortium name="EnsemblMetazoa"/>
        </authorList>
    </citation>
    <scope>IDENTIFICATION</scope>
    <source>
        <strain evidence="1">PS312</strain>
    </source>
</reference>
<reference evidence="2" key="1">
    <citation type="journal article" date="2008" name="Nat. Genet.">
        <title>The Pristionchus pacificus genome provides a unique perspective on nematode lifestyle and parasitism.</title>
        <authorList>
            <person name="Dieterich C."/>
            <person name="Clifton S.W."/>
            <person name="Schuster L.N."/>
            <person name="Chinwalla A."/>
            <person name="Delehaunty K."/>
            <person name="Dinkelacker I."/>
            <person name="Fulton L."/>
            <person name="Fulton R."/>
            <person name="Godfrey J."/>
            <person name="Minx P."/>
            <person name="Mitreva M."/>
            <person name="Roeseler W."/>
            <person name="Tian H."/>
            <person name="Witte H."/>
            <person name="Yang S.P."/>
            <person name="Wilson R.K."/>
            <person name="Sommer R.J."/>
        </authorList>
    </citation>
    <scope>NUCLEOTIDE SEQUENCE [LARGE SCALE GENOMIC DNA]</scope>
    <source>
        <strain evidence="2">PS312</strain>
    </source>
</reference>
<dbReference type="OrthoDB" id="6021377at2759"/>
<accession>A0A8R1UQV5</accession>